<dbReference type="SUPFAM" id="SSF53597">
    <property type="entry name" value="Dihydrofolate reductase-like"/>
    <property type="match status" value="1"/>
</dbReference>
<dbReference type="PROSITE" id="PS51330">
    <property type="entry name" value="DHFR_2"/>
    <property type="match status" value="1"/>
</dbReference>
<dbReference type="PANTHER" id="PTHR48069">
    <property type="entry name" value="DIHYDROFOLATE REDUCTASE"/>
    <property type="match status" value="1"/>
</dbReference>
<dbReference type="GO" id="GO:0046654">
    <property type="term" value="P:tetrahydrofolate biosynthetic process"/>
    <property type="evidence" value="ECO:0007669"/>
    <property type="project" value="UniProtKB-UniPathway"/>
</dbReference>
<proteinExistence type="inferred from homology"/>
<comment type="caution">
    <text evidence="9">The sequence shown here is derived from an EMBL/GenBank/DDBJ whole genome shotgun (WGS) entry which is preliminary data.</text>
</comment>
<keyword evidence="6 7" id="KW-0560">Oxidoreductase</keyword>
<evidence type="ECO:0000256" key="2">
    <source>
        <dbReference type="ARBA" id="ARBA00009539"/>
    </source>
</evidence>
<evidence type="ECO:0000256" key="7">
    <source>
        <dbReference type="PIRNR" id="PIRNR000194"/>
    </source>
</evidence>
<dbReference type="UniPathway" id="UPA00077">
    <property type="reaction ID" value="UER00158"/>
</dbReference>
<keyword evidence="5 7" id="KW-0521">NADP</keyword>
<dbReference type="Gene3D" id="3.40.430.10">
    <property type="entry name" value="Dihydrofolate Reductase, subunit A"/>
    <property type="match status" value="1"/>
</dbReference>
<feature type="domain" description="DHFR" evidence="8">
    <location>
        <begin position="1"/>
        <end position="174"/>
    </location>
</feature>
<evidence type="ECO:0000256" key="3">
    <source>
        <dbReference type="ARBA" id="ARBA00012856"/>
    </source>
</evidence>
<evidence type="ECO:0000259" key="8">
    <source>
        <dbReference type="PROSITE" id="PS51330"/>
    </source>
</evidence>
<evidence type="ECO:0000256" key="6">
    <source>
        <dbReference type="ARBA" id="ARBA00023002"/>
    </source>
</evidence>
<evidence type="ECO:0000256" key="5">
    <source>
        <dbReference type="ARBA" id="ARBA00022857"/>
    </source>
</evidence>
<comment type="similarity">
    <text evidence="2 7">Belongs to the dihydrofolate reductase family.</text>
</comment>
<dbReference type="AlphaFoldDB" id="A0A1F7G8L4"/>
<dbReference type="GO" id="GO:0005829">
    <property type="term" value="C:cytosol"/>
    <property type="evidence" value="ECO:0007669"/>
    <property type="project" value="TreeGrafter"/>
</dbReference>
<evidence type="ECO:0000313" key="10">
    <source>
        <dbReference type="Proteomes" id="UP000177208"/>
    </source>
</evidence>
<dbReference type="Pfam" id="PF00186">
    <property type="entry name" value="DHFR_1"/>
    <property type="match status" value="1"/>
</dbReference>
<dbReference type="GO" id="GO:0046452">
    <property type="term" value="P:dihydrofolate metabolic process"/>
    <property type="evidence" value="ECO:0007669"/>
    <property type="project" value="TreeGrafter"/>
</dbReference>
<name>A0A1F7G8L4_9BACT</name>
<dbReference type="CDD" id="cd00209">
    <property type="entry name" value="DHFR"/>
    <property type="match status" value="1"/>
</dbReference>
<dbReference type="InterPro" id="IPR012259">
    <property type="entry name" value="DHFR"/>
</dbReference>
<sequence length="174" mass="20135">MIAAISENRVIGKDNKLLWQIPEDLERFKKLTQGHAVIMGRKTFESLPKKHKPLPNRINIIVTRNKKYSNHASINRLIDTIVAGSIEDAITIAKKYEKKSRFAQASRDKEIFIIGGSQIYEQAIKYADKLYLTIVKGKFEGDAYFPDYSEFKKEAVKKESSNEKYQYVFLELDK</sequence>
<organism evidence="9 10">
    <name type="scientific">Candidatus Roizmanbacteria bacterium RIFCSPHIGHO2_01_FULL_39_12c</name>
    <dbReference type="NCBI Taxonomy" id="1802031"/>
    <lineage>
        <taxon>Bacteria</taxon>
        <taxon>Candidatus Roizmaniibacteriota</taxon>
    </lineage>
</organism>
<comment type="pathway">
    <text evidence="1 7">Cofactor biosynthesis; tetrahydrofolate biosynthesis; 5,6,7,8-tetrahydrofolate from 7,8-dihydrofolate: step 1/1.</text>
</comment>
<dbReference type="GO" id="GO:0006730">
    <property type="term" value="P:one-carbon metabolic process"/>
    <property type="evidence" value="ECO:0007669"/>
    <property type="project" value="UniProtKB-KW"/>
</dbReference>
<comment type="catalytic activity">
    <reaction evidence="7">
        <text>(6S)-5,6,7,8-tetrahydrofolate + NADP(+) = 7,8-dihydrofolate + NADPH + H(+)</text>
        <dbReference type="Rhea" id="RHEA:15009"/>
        <dbReference type="ChEBI" id="CHEBI:15378"/>
        <dbReference type="ChEBI" id="CHEBI:57451"/>
        <dbReference type="ChEBI" id="CHEBI:57453"/>
        <dbReference type="ChEBI" id="CHEBI:57783"/>
        <dbReference type="ChEBI" id="CHEBI:58349"/>
        <dbReference type="EC" id="1.5.1.3"/>
    </reaction>
</comment>
<dbReference type="EC" id="1.5.1.3" evidence="3 7"/>
<dbReference type="Proteomes" id="UP000177208">
    <property type="component" value="Unassembled WGS sequence"/>
</dbReference>
<dbReference type="GO" id="GO:0046655">
    <property type="term" value="P:folic acid metabolic process"/>
    <property type="evidence" value="ECO:0007669"/>
    <property type="project" value="TreeGrafter"/>
</dbReference>
<dbReference type="EMBL" id="MFZG01000039">
    <property type="protein sequence ID" value="OGK15278.1"/>
    <property type="molecule type" value="Genomic_DNA"/>
</dbReference>
<evidence type="ECO:0000313" key="9">
    <source>
        <dbReference type="EMBL" id="OGK15278.1"/>
    </source>
</evidence>
<protein>
    <recommendedName>
        <fullName evidence="3 7">Dihydrofolate reductase</fullName>
        <ecNumber evidence="3 7">1.5.1.3</ecNumber>
    </recommendedName>
</protein>
<accession>A0A1F7G8L4</accession>
<dbReference type="InterPro" id="IPR024072">
    <property type="entry name" value="DHFR-like_dom_sf"/>
</dbReference>
<dbReference type="PRINTS" id="PR00070">
    <property type="entry name" value="DHFR"/>
</dbReference>
<dbReference type="PIRSF" id="PIRSF000194">
    <property type="entry name" value="DHFR"/>
    <property type="match status" value="1"/>
</dbReference>
<comment type="function">
    <text evidence="7">Key enzyme in folate metabolism. Catalyzes an essential reaction for de novo glycine and purine synthesis, and for DNA precursor synthesis.</text>
</comment>
<dbReference type="GO" id="GO:0050661">
    <property type="term" value="F:NADP binding"/>
    <property type="evidence" value="ECO:0007669"/>
    <property type="project" value="InterPro"/>
</dbReference>
<keyword evidence="4 7" id="KW-0554">One-carbon metabolism</keyword>
<evidence type="ECO:0000256" key="1">
    <source>
        <dbReference type="ARBA" id="ARBA00004903"/>
    </source>
</evidence>
<reference evidence="9 10" key="1">
    <citation type="journal article" date="2016" name="Nat. Commun.">
        <title>Thousands of microbial genomes shed light on interconnected biogeochemical processes in an aquifer system.</title>
        <authorList>
            <person name="Anantharaman K."/>
            <person name="Brown C.T."/>
            <person name="Hug L.A."/>
            <person name="Sharon I."/>
            <person name="Castelle C.J."/>
            <person name="Probst A.J."/>
            <person name="Thomas B.C."/>
            <person name="Singh A."/>
            <person name="Wilkins M.J."/>
            <person name="Karaoz U."/>
            <person name="Brodie E.L."/>
            <person name="Williams K.H."/>
            <person name="Hubbard S.S."/>
            <person name="Banfield J.F."/>
        </authorList>
    </citation>
    <scope>NUCLEOTIDE SEQUENCE [LARGE SCALE GENOMIC DNA]</scope>
</reference>
<dbReference type="PANTHER" id="PTHR48069:SF3">
    <property type="entry name" value="DIHYDROFOLATE REDUCTASE"/>
    <property type="match status" value="1"/>
</dbReference>
<evidence type="ECO:0000256" key="4">
    <source>
        <dbReference type="ARBA" id="ARBA00022563"/>
    </source>
</evidence>
<dbReference type="InterPro" id="IPR001796">
    <property type="entry name" value="DHFR_dom"/>
</dbReference>
<dbReference type="GO" id="GO:0004146">
    <property type="term" value="F:dihydrofolate reductase activity"/>
    <property type="evidence" value="ECO:0007669"/>
    <property type="project" value="UniProtKB-EC"/>
</dbReference>
<gene>
    <name evidence="9" type="ORF">A2774_02485</name>
</gene>